<evidence type="ECO:0000256" key="3">
    <source>
        <dbReference type="ARBA" id="ARBA00022895"/>
    </source>
</evidence>
<feature type="compositionally biased region" description="Acidic residues" evidence="9">
    <location>
        <begin position="242"/>
        <end position="259"/>
    </location>
</feature>
<evidence type="ECO:0000256" key="6">
    <source>
        <dbReference type="ARBA" id="ARBA00023163"/>
    </source>
</evidence>
<keyword evidence="12" id="KW-1185">Reference proteome</keyword>
<dbReference type="Pfam" id="PF16589">
    <property type="entry name" value="BRCT_2"/>
    <property type="match status" value="1"/>
</dbReference>
<feature type="compositionally biased region" description="Basic residues" evidence="9">
    <location>
        <begin position="439"/>
        <end position="451"/>
    </location>
</feature>
<feature type="compositionally biased region" description="Basic and acidic residues" evidence="9">
    <location>
        <begin position="549"/>
        <end position="560"/>
    </location>
</feature>
<dbReference type="EMBL" id="VXIS01000055">
    <property type="protein sequence ID" value="KAA8909691.1"/>
    <property type="molecule type" value="Genomic_DNA"/>
</dbReference>
<evidence type="ECO:0000256" key="9">
    <source>
        <dbReference type="SAM" id="MobiDB-lite"/>
    </source>
</evidence>
<dbReference type="PROSITE" id="PS50172">
    <property type="entry name" value="BRCT"/>
    <property type="match status" value="1"/>
</dbReference>
<comment type="caution">
    <text evidence="11">The sequence shown here is derived from an EMBL/GenBank/DDBJ whole genome shotgun (WGS) entry which is preliminary data.</text>
</comment>
<dbReference type="InterPro" id="IPR015010">
    <property type="entry name" value="TERF2IP_Myb"/>
</dbReference>
<keyword evidence="3 8" id="KW-0779">Telomere</keyword>
<dbReference type="Gene3D" id="3.40.50.10190">
    <property type="entry name" value="BRCT domain"/>
    <property type="match status" value="1"/>
</dbReference>
<keyword evidence="7 8" id="KW-0539">Nucleus</keyword>
<dbReference type="Gene3D" id="1.10.10.60">
    <property type="entry name" value="Homeodomain-like"/>
    <property type="match status" value="2"/>
</dbReference>
<dbReference type="InParanoid" id="A0A5J5F1N1"/>
<dbReference type="PANTHER" id="PTHR16466">
    <property type="entry name" value="TELOMERE REPEAT-BINDING FACTOR 2-INTERACTING PROTEIN 1"/>
    <property type="match status" value="1"/>
</dbReference>
<protein>
    <recommendedName>
        <fullName evidence="8">DNA-binding protein RAP1</fullName>
    </recommendedName>
</protein>
<evidence type="ECO:0000256" key="5">
    <source>
        <dbReference type="ARBA" id="ARBA00023159"/>
    </source>
</evidence>
<dbReference type="GO" id="GO:0042162">
    <property type="term" value="F:telomeric DNA binding"/>
    <property type="evidence" value="ECO:0007669"/>
    <property type="project" value="TreeGrafter"/>
</dbReference>
<accession>A0A5J5F1N1</accession>
<dbReference type="OrthoDB" id="435460at2759"/>
<feature type="compositionally biased region" description="Basic and acidic residues" evidence="9">
    <location>
        <begin position="90"/>
        <end position="101"/>
    </location>
</feature>
<dbReference type="Proteomes" id="UP000326924">
    <property type="component" value="Unassembled WGS sequence"/>
</dbReference>
<dbReference type="InterPro" id="IPR036420">
    <property type="entry name" value="BRCT_dom_sf"/>
</dbReference>
<comment type="subcellular location">
    <subcellularLocation>
        <location evidence="8">Nucleus</location>
    </subcellularLocation>
    <subcellularLocation>
        <location evidence="8">Chromosome</location>
        <location evidence="8">Telomere</location>
    </subcellularLocation>
</comment>
<keyword evidence="6" id="KW-0804">Transcription</keyword>
<name>A0A5J5F1N1_9PEZI</name>
<dbReference type="InterPro" id="IPR021661">
    <property type="entry name" value="Rap1_C"/>
</dbReference>
<dbReference type="Pfam" id="PF08914">
    <property type="entry name" value="Myb_Rap1"/>
    <property type="match status" value="1"/>
</dbReference>
<comment type="similarity">
    <text evidence="1 8">Belongs to the RAP1 family.</text>
</comment>
<feature type="region of interest" description="Disordered" evidence="9">
    <location>
        <begin position="90"/>
        <end position="123"/>
    </location>
</feature>
<dbReference type="SMART" id="SM00292">
    <property type="entry name" value="BRCT"/>
    <property type="match status" value="1"/>
</dbReference>
<feature type="compositionally biased region" description="Polar residues" evidence="9">
    <location>
        <begin position="411"/>
        <end position="422"/>
    </location>
</feature>
<evidence type="ECO:0000313" key="11">
    <source>
        <dbReference type="EMBL" id="KAA8909691.1"/>
    </source>
</evidence>
<evidence type="ECO:0000259" key="10">
    <source>
        <dbReference type="PROSITE" id="PS50172"/>
    </source>
</evidence>
<dbReference type="GO" id="GO:0070187">
    <property type="term" value="C:shelterin complex"/>
    <property type="evidence" value="ECO:0007669"/>
    <property type="project" value="TreeGrafter"/>
</dbReference>
<keyword evidence="2 8" id="KW-0158">Chromosome</keyword>
<sequence length="695" mass="79133">MVTKTQEGTNPLFQDMAFFLSLIVPDRKALFEQIRTNGGKICLSERDADVFIVDPRRPPPVAGNIPMHSYMFVQESIRKGRLENLEKYRVEHSPPASRRETTGTPLNRGPRPAKIPQTTTKGRNRFTRDEDLLLMRTLSRQGTHLSGNKIYQEIANEHPSHSYHGWRSRWVDHYAKIFPDPEHCLRQLEKESRIKRGVDEEEAGFARQEPRQKVVTAARSRPPLPGRPLPPQQRPRVKSGAEEEEEEEDEEEEEGEEEAGFAKQEPRQKVVTTATSKPHLPGRALPQQRLPVKNGNEFTERDDRILRRYHQTVENADDPLEVWEQLYEKYPHHPASQWRKHYYSDVLPKLESKDASEPAKPPPKPSMSESSHIPPQPAQAKQRVSMPVSTKISTTPKQPPPMTPRWRAEVAQSSRNTPTSARPSAPVSATPRAQSPPRTPKKTIKRKRMSSGHHLTQEIPSTPEQPPPAKQARRREPSPELLGSMSPVEPPDPSIVISSSPSFSGSEEEDIDPELMIPALPSSPVPQKQRPSSPPPSYSRSQKQAVKPKGKEQKKSRKEEPDEEEDEEEPHNPPRSSSSPHELPRILVDIMELKRKFPTASNSRIRWALERTSADIELMEKVLVADMRGEPLPDLPGIWTEDEDEVLVESTKAIEEIGKRKEDWARRVVFLEAWKKTESQPAKLDKGKGKARYTF</sequence>
<feature type="region of interest" description="Disordered" evidence="9">
    <location>
        <begin position="199"/>
        <end position="305"/>
    </location>
</feature>
<evidence type="ECO:0000256" key="4">
    <source>
        <dbReference type="ARBA" id="ARBA00023015"/>
    </source>
</evidence>
<feature type="domain" description="BRCT" evidence="10">
    <location>
        <begin position="8"/>
        <end position="90"/>
    </location>
</feature>
<dbReference type="GO" id="GO:0010833">
    <property type="term" value="P:telomere maintenance via telomere lengthening"/>
    <property type="evidence" value="ECO:0007669"/>
    <property type="project" value="UniProtKB-UniRule"/>
</dbReference>
<dbReference type="Pfam" id="PF11626">
    <property type="entry name" value="Rap1_C"/>
    <property type="match status" value="1"/>
</dbReference>
<dbReference type="InterPro" id="IPR001357">
    <property type="entry name" value="BRCT_dom"/>
</dbReference>
<evidence type="ECO:0000313" key="12">
    <source>
        <dbReference type="Proteomes" id="UP000326924"/>
    </source>
</evidence>
<evidence type="ECO:0000256" key="2">
    <source>
        <dbReference type="ARBA" id="ARBA00022454"/>
    </source>
</evidence>
<dbReference type="SUPFAM" id="SSF52113">
    <property type="entry name" value="BRCT domain"/>
    <property type="match status" value="1"/>
</dbReference>
<dbReference type="GO" id="GO:0031848">
    <property type="term" value="P:protection from non-homologous end joining at telomere"/>
    <property type="evidence" value="ECO:0007669"/>
    <property type="project" value="TreeGrafter"/>
</dbReference>
<dbReference type="PANTHER" id="PTHR16466:SF6">
    <property type="entry name" value="TELOMERIC REPEAT-BINDING FACTOR 2-INTERACTING PROTEIN 1"/>
    <property type="match status" value="1"/>
</dbReference>
<reference evidence="11 12" key="1">
    <citation type="submission" date="2019-09" db="EMBL/GenBank/DDBJ databases">
        <title>Draft genome of the ectomycorrhizal ascomycete Sphaerosporella brunnea.</title>
        <authorList>
            <consortium name="DOE Joint Genome Institute"/>
            <person name="Benucci G.M."/>
            <person name="Marozzi G."/>
            <person name="Antonielli L."/>
            <person name="Sanchez S."/>
            <person name="Marco P."/>
            <person name="Wang X."/>
            <person name="Falini L.B."/>
            <person name="Barry K."/>
            <person name="Haridas S."/>
            <person name="Lipzen A."/>
            <person name="Labutti K."/>
            <person name="Grigoriev I.V."/>
            <person name="Murat C."/>
            <person name="Martin F."/>
            <person name="Albertini E."/>
            <person name="Donnini D."/>
            <person name="Bonito G."/>
        </authorList>
    </citation>
    <scope>NUCLEOTIDE SEQUENCE [LARGE SCALE GENOMIC DNA]</scope>
    <source>
        <strain evidence="11 12">Sb_GMNB300</strain>
    </source>
</reference>
<proteinExistence type="inferred from homology"/>
<evidence type="ECO:0000256" key="7">
    <source>
        <dbReference type="ARBA" id="ARBA00023242"/>
    </source>
</evidence>
<feature type="region of interest" description="Disordered" evidence="9">
    <location>
        <begin position="349"/>
        <end position="584"/>
    </location>
</feature>
<evidence type="ECO:0000256" key="8">
    <source>
        <dbReference type="RuleBase" id="RU367107"/>
    </source>
</evidence>
<comment type="function">
    <text evidence="8">Involved in the regulation of telomere length, clustering and has a specific role in telomere position effect (TPE).</text>
</comment>
<feature type="compositionally biased region" description="Low complexity" evidence="9">
    <location>
        <begin position="494"/>
        <end position="505"/>
    </location>
</feature>
<dbReference type="SUPFAM" id="SSF46689">
    <property type="entry name" value="Homeodomain-like"/>
    <property type="match status" value="2"/>
</dbReference>
<gene>
    <name evidence="11" type="ORF">FN846DRAFT_941890</name>
</gene>
<dbReference type="CDD" id="cd11655">
    <property type="entry name" value="rap1_myb-like"/>
    <property type="match status" value="2"/>
</dbReference>
<organism evidence="11 12">
    <name type="scientific">Sphaerosporella brunnea</name>
    <dbReference type="NCBI Taxonomy" id="1250544"/>
    <lineage>
        <taxon>Eukaryota</taxon>
        <taxon>Fungi</taxon>
        <taxon>Dikarya</taxon>
        <taxon>Ascomycota</taxon>
        <taxon>Pezizomycotina</taxon>
        <taxon>Pezizomycetes</taxon>
        <taxon>Pezizales</taxon>
        <taxon>Pyronemataceae</taxon>
        <taxon>Sphaerosporella</taxon>
    </lineage>
</organism>
<evidence type="ECO:0000256" key="1">
    <source>
        <dbReference type="ARBA" id="ARBA00010467"/>
    </source>
</evidence>
<dbReference type="InterPro" id="IPR009057">
    <property type="entry name" value="Homeodomain-like_sf"/>
</dbReference>
<feature type="compositionally biased region" description="Pro residues" evidence="9">
    <location>
        <begin position="222"/>
        <end position="233"/>
    </location>
</feature>
<feature type="compositionally biased region" description="Polar residues" evidence="9">
    <location>
        <begin position="387"/>
        <end position="396"/>
    </location>
</feature>
<keyword evidence="4" id="KW-0805">Transcription regulation</keyword>
<dbReference type="InterPro" id="IPR039595">
    <property type="entry name" value="TE2IP/Rap1"/>
</dbReference>
<comment type="subunit">
    <text evidence="8">Homodimer.</text>
</comment>
<dbReference type="AlphaFoldDB" id="A0A5J5F1N1"/>
<keyword evidence="5" id="KW-0010">Activator</keyword>